<proteinExistence type="predicted"/>
<organism evidence="1">
    <name type="scientific">Arion vulgaris</name>
    <dbReference type="NCBI Taxonomy" id="1028688"/>
    <lineage>
        <taxon>Eukaryota</taxon>
        <taxon>Metazoa</taxon>
        <taxon>Spiralia</taxon>
        <taxon>Lophotrochozoa</taxon>
        <taxon>Mollusca</taxon>
        <taxon>Gastropoda</taxon>
        <taxon>Heterobranchia</taxon>
        <taxon>Euthyneura</taxon>
        <taxon>Panpulmonata</taxon>
        <taxon>Eupulmonata</taxon>
        <taxon>Stylommatophora</taxon>
        <taxon>Helicina</taxon>
        <taxon>Arionoidea</taxon>
        <taxon>Arionidae</taxon>
        <taxon>Arion</taxon>
    </lineage>
</organism>
<gene>
    <name evidence="1" type="primary">ORF25748</name>
</gene>
<feature type="non-terminal residue" evidence="1">
    <location>
        <position position="130"/>
    </location>
</feature>
<dbReference type="EMBL" id="HACG01008800">
    <property type="protein sequence ID" value="CEK55665.1"/>
    <property type="molecule type" value="Transcribed_RNA"/>
</dbReference>
<accession>A0A0B6YJG6</accession>
<evidence type="ECO:0000313" key="1">
    <source>
        <dbReference type="EMBL" id="CEK55665.1"/>
    </source>
</evidence>
<feature type="non-terminal residue" evidence="1">
    <location>
        <position position="1"/>
    </location>
</feature>
<dbReference type="AlphaFoldDB" id="A0A0B6YJG6"/>
<sequence length="130" mass="14740">QLMKKQKNLATRHRSMFSEQIRTKHMALKFGQEAGASSSMMEEKKQLVDYLLSELHRGNYNVTVSRKPPPSLQFDTDIILAKDKVPKTPEAGLNARAATPDRDLNFDLSHISLLGTPMVNRPKSEQFDDD</sequence>
<protein>
    <submittedName>
        <fullName evidence="1">Uncharacterized protein</fullName>
    </submittedName>
</protein>
<reference evidence="1" key="1">
    <citation type="submission" date="2014-12" db="EMBL/GenBank/DDBJ databases">
        <title>Insight into the proteome of Arion vulgaris.</title>
        <authorList>
            <person name="Aradska J."/>
            <person name="Bulat T."/>
            <person name="Smidak R."/>
            <person name="Sarate P."/>
            <person name="Gangsoo J."/>
            <person name="Sialana F."/>
            <person name="Bilban M."/>
            <person name="Lubec G."/>
        </authorList>
    </citation>
    <scope>NUCLEOTIDE SEQUENCE</scope>
    <source>
        <tissue evidence="1">Skin</tissue>
    </source>
</reference>
<name>A0A0B6YJG6_9EUPU</name>